<feature type="region of interest" description="Disordered" evidence="1">
    <location>
        <begin position="134"/>
        <end position="166"/>
    </location>
</feature>
<proteinExistence type="predicted"/>
<name>A0ABV9C293_9GAMM</name>
<protein>
    <submittedName>
        <fullName evidence="2">Uncharacterized protein</fullName>
    </submittedName>
</protein>
<evidence type="ECO:0000256" key="1">
    <source>
        <dbReference type="SAM" id="MobiDB-lite"/>
    </source>
</evidence>
<organism evidence="2 3">
    <name type="scientific">Dyella halodurans</name>
    <dbReference type="NCBI Taxonomy" id="1920171"/>
    <lineage>
        <taxon>Bacteria</taxon>
        <taxon>Pseudomonadati</taxon>
        <taxon>Pseudomonadota</taxon>
        <taxon>Gammaproteobacteria</taxon>
        <taxon>Lysobacterales</taxon>
        <taxon>Rhodanobacteraceae</taxon>
        <taxon>Dyella</taxon>
    </lineage>
</organism>
<evidence type="ECO:0000313" key="2">
    <source>
        <dbReference type="EMBL" id="MFC4527105.1"/>
    </source>
</evidence>
<dbReference type="EMBL" id="JBHSGA010000017">
    <property type="protein sequence ID" value="MFC4527105.1"/>
    <property type="molecule type" value="Genomic_DNA"/>
</dbReference>
<dbReference type="Proteomes" id="UP001595961">
    <property type="component" value="Unassembled WGS sequence"/>
</dbReference>
<sequence>MHTMTTAGLAHTRVPPMRTRSTTVATSQAAPSTHAERAHDAQMGESAQAIASPAPLEQAPSHLLIEHVREEPVARDTLQPILPATVPPEQSAPKAARATAGPLHLAQAVAGQAPAIEEHTQTITISIGRVEVRNAPPPALAPSRRSTFKPGMSLDAFLGRGRSDER</sequence>
<feature type="region of interest" description="Disordered" evidence="1">
    <location>
        <begin position="19"/>
        <end position="49"/>
    </location>
</feature>
<gene>
    <name evidence="2" type="ORF">ACFO5W_10730</name>
</gene>
<feature type="compositionally biased region" description="Polar residues" evidence="1">
    <location>
        <begin position="19"/>
        <end position="31"/>
    </location>
</feature>
<accession>A0ABV9C293</accession>
<dbReference type="RefSeq" id="WP_266149008.1">
    <property type="nucleotide sequence ID" value="NZ_CP064028.1"/>
</dbReference>
<evidence type="ECO:0000313" key="3">
    <source>
        <dbReference type="Proteomes" id="UP001595961"/>
    </source>
</evidence>
<reference evidence="3" key="1">
    <citation type="journal article" date="2019" name="Int. J. Syst. Evol. Microbiol.">
        <title>The Global Catalogue of Microorganisms (GCM) 10K type strain sequencing project: providing services to taxonomists for standard genome sequencing and annotation.</title>
        <authorList>
            <consortium name="The Broad Institute Genomics Platform"/>
            <consortium name="The Broad Institute Genome Sequencing Center for Infectious Disease"/>
            <person name="Wu L."/>
            <person name="Ma J."/>
        </authorList>
    </citation>
    <scope>NUCLEOTIDE SEQUENCE [LARGE SCALE GENOMIC DNA]</scope>
    <source>
        <strain evidence="3">CCM 4481</strain>
    </source>
</reference>
<comment type="caution">
    <text evidence="2">The sequence shown here is derived from an EMBL/GenBank/DDBJ whole genome shotgun (WGS) entry which is preliminary data.</text>
</comment>
<keyword evidence="3" id="KW-1185">Reference proteome</keyword>